<proteinExistence type="predicted"/>
<evidence type="ECO:0000313" key="2">
    <source>
        <dbReference type="Proteomes" id="UP000217154"/>
    </source>
</evidence>
<dbReference type="AlphaFoldDB" id="A0A1E7TTI7"/>
<accession>A0A1E7TTI7</accession>
<dbReference type="EMBL" id="CP023284">
    <property type="protein sequence ID" value="ATA53603.1"/>
    <property type="molecule type" value="Genomic_DNA"/>
</dbReference>
<evidence type="ECO:0000313" key="1">
    <source>
        <dbReference type="EMBL" id="ATA53603.1"/>
    </source>
</evidence>
<protein>
    <submittedName>
        <fullName evidence="1">Uncharacterized protein</fullName>
    </submittedName>
</protein>
<sequence>MPMDFLKKVEHETLPLTVTDPMDIRNVAVLVAAGLVEAILPEEAEAHDLPAVVLRITPHGRGELERMRDRPL</sequence>
<dbReference type="GeneID" id="82268910"/>
<name>A0A1E7TTI7_9BURK</name>
<organism evidence="1 2">
    <name type="scientific">Variovorax boronicumulans</name>
    <dbReference type="NCBI Taxonomy" id="436515"/>
    <lineage>
        <taxon>Bacteria</taxon>
        <taxon>Pseudomonadati</taxon>
        <taxon>Pseudomonadota</taxon>
        <taxon>Betaproteobacteria</taxon>
        <taxon>Burkholderiales</taxon>
        <taxon>Comamonadaceae</taxon>
        <taxon>Variovorax</taxon>
    </lineage>
</organism>
<gene>
    <name evidence="1" type="ORF">CKY39_10535</name>
</gene>
<dbReference type="Proteomes" id="UP000217154">
    <property type="component" value="Chromosome"/>
</dbReference>
<reference evidence="1 2" key="1">
    <citation type="submission" date="2017-09" db="EMBL/GenBank/DDBJ databases">
        <title>The diverse metabolic capabilities of V. boronicumulans make it an excellent choice for continued studies on novel biodegradation.</title>
        <authorList>
            <person name="Sun S."/>
        </authorList>
    </citation>
    <scope>NUCLEOTIDE SEQUENCE [LARGE SCALE GENOMIC DNA]</scope>
    <source>
        <strain evidence="1 2">J1</strain>
    </source>
</reference>
<dbReference type="OrthoDB" id="8854270at2"/>
<dbReference type="RefSeq" id="WP_062472384.1">
    <property type="nucleotide sequence ID" value="NZ_BKDH01000001.1"/>
</dbReference>
<dbReference type="KEGG" id="vbo:CKY39_10535"/>